<proteinExistence type="predicted"/>
<reference evidence="1 2" key="1">
    <citation type="journal article" date="2014" name="Genome Biol. Evol.">
        <title>The genome of the myxosporean Thelohanellus kitauei shows adaptations to nutrient acquisition within its fish host.</title>
        <authorList>
            <person name="Yang Y."/>
            <person name="Xiong J."/>
            <person name="Zhou Z."/>
            <person name="Huo F."/>
            <person name="Miao W."/>
            <person name="Ran C."/>
            <person name="Liu Y."/>
            <person name="Zhang J."/>
            <person name="Feng J."/>
            <person name="Wang M."/>
            <person name="Wang M."/>
            <person name="Wang L."/>
            <person name="Yao B."/>
        </authorList>
    </citation>
    <scope>NUCLEOTIDE SEQUENCE [LARGE SCALE GENOMIC DNA]</scope>
    <source>
        <strain evidence="1">Wuqing</strain>
    </source>
</reference>
<name>A0A0C2ITK4_THEKT</name>
<organism evidence="1 2">
    <name type="scientific">Thelohanellus kitauei</name>
    <name type="common">Myxosporean</name>
    <dbReference type="NCBI Taxonomy" id="669202"/>
    <lineage>
        <taxon>Eukaryota</taxon>
        <taxon>Metazoa</taxon>
        <taxon>Cnidaria</taxon>
        <taxon>Myxozoa</taxon>
        <taxon>Myxosporea</taxon>
        <taxon>Bivalvulida</taxon>
        <taxon>Platysporina</taxon>
        <taxon>Myxobolidae</taxon>
        <taxon>Thelohanellus</taxon>
    </lineage>
</organism>
<comment type="caution">
    <text evidence="1">The sequence shown here is derived from an EMBL/GenBank/DDBJ whole genome shotgun (WGS) entry which is preliminary data.</text>
</comment>
<dbReference type="EMBL" id="JWZT01002710">
    <property type="protein sequence ID" value="KII68764.1"/>
    <property type="molecule type" value="Genomic_DNA"/>
</dbReference>
<gene>
    <name evidence="1" type="ORF">RF11_12039</name>
</gene>
<keyword evidence="2" id="KW-1185">Reference proteome</keyword>
<protein>
    <submittedName>
        <fullName evidence="1">Uncharacterized protein</fullName>
    </submittedName>
</protein>
<evidence type="ECO:0000313" key="2">
    <source>
        <dbReference type="Proteomes" id="UP000031668"/>
    </source>
</evidence>
<sequence length="136" mass="15191">MATDIIVTCESFSKLAEATTVLVQSTKSASEFVLENIIHGSGLPMNRHTYQGAQCEADLAVISVKFTNRKRSEKIFNVANECRLGKICTILTAFRRAPGGSTTLQVRGNCRIIGRRRVSAEMHRYMFEHLQSLVKK</sequence>
<accession>A0A0C2ITK4</accession>
<dbReference type="AlphaFoldDB" id="A0A0C2ITK4"/>
<evidence type="ECO:0000313" key="1">
    <source>
        <dbReference type="EMBL" id="KII68764.1"/>
    </source>
</evidence>
<dbReference type="Proteomes" id="UP000031668">
    <property type="component" value="Unassembled WGS sequence"/>
</dbReference>